<proteinExistence type="predicted"/>
<gene>
    <name evidence="1" type="ORF">ACFP3H_20610</name>
</gene>
<reference evidence="2" key="1">
    <citation type="journal article" date="2019" name="Int. J. Syst. Evol. Microbiol.">
        <title>The Global Catalogue of Microorganisms (GCM) 10K type strain sequencing project: providing services to taxonomists for standard genome sequencing and annotation.</title>
        <authorList>
            <consortium name="The Broad Institute Genomics Platform"/>
            <consortium name="The Broad Institute Genome Sequencing Center for Infectious Disease"/>
            <person name="Wu L."/>
            <person name="Ma J."/>
        </authorList>
    </citation>
    <scope>NUCLEOTIDE SEQUENCE [LARGE SCALE GENOMIC DNA]</scope>
    <source>
        <strain evidence="2">CCUG 36956</strain>
    </source>
</reference>
<name>A0ABW1JXE6_9NOCA</name>
<protein>
    <submittedName>
        <fullName evidence="1">Uncharacterized protein</fullName>
    </submittedName>
</protein>
<evidence type="ECO:0000313" key="1">
    <source>
        <dbReference type="EMBL" id="MFC6013464.1"/>
    </source>
</evidence>
<accession>A0ABW1JXE6</accession>
<sequence>MRRLESDGVSVELRTGPLLSTHDPHAMPPSYFLKVIIDGWGGELAFKRGSDEAAESGAETLVRLVRAMKG</sequence>
<organism evidence="1 2">
    <name type="scientific">Nocardia lasii</name>
    <dbReference type="NCBI Taxonomy" id="1616107"/>
    <lineage>
        <taxon>Bacteria</taxon>
        <taxon>Bacillati</taxon>
        <taxon>Actinomycetota</taxon>
        <taxon>Actinomycetes</taxon>
        <taxon>Mycobacteriales</taxon>
        <taxon>Nocardiaceae</taxon>
        <taxon>Nocardia</taxon>
    </lineage>
</organism>
<dbReference type="Proteomes" id="UP001596223">
    <property type="component" value="Unassembled WGS sequence"/>
</dbReference>
<dbReference type="EMBL" id="JBHSQN010000014">
    <property type="protein sequence ID" value="MFC6013464.1"/>
    <property type="molecule type" value="Genomic_DNA"/>
</dbReference>
<dbReference type="RefSeq" id="WP_378608468.1">
    <property type="nucleotide sequence ID" value="NZ_JBHSQN010000014.1"/>
</dbReference>
<evidence type="ECO:0000313" key="2">
    <source>
        <dbReference type="Proteomes" id="UP001596223"/>
    </source>
</evidence>
<comment type="caution">
    <text evidence="1">The sequence shown here is derived from an EMBL/GenBank/DDBJ whole genome shotgun (WGS) entry which is preliminary data.</text>
</comment>
<keyword evidence="2" id="KW-1185">Reference proteome</keyword>